<dbReference type="PROSITE" id="PS00760">
    <property type="entry name" value="SPASE_I_2"/>
    <property type="match status" value="1"/>
</dbReference>
<accession>A0A0E4G8Q3</accession>
<keyword evidence="5 8" id="KW-0645">Protease</keyword>
<keyword evidence="8" id="KW-0812">Transmembrane</keyword>
<gene>
    <name evidence="11" type="ORF">69</name>
</gene>
<dbReference type="InterPro" id="IPR036286">
    <property type="entry name" value="LexA/Signal_pep-like_sf"/>
</dbReference>
<proteinExistence type="inferred from homology"/>
<evidence type="ECO:0000256" key="1">
    <source>
        <dbReference type="ARBA" id="ARBA00000677"/>
    </source>
</evidence>
<evidence type="ECO:0000256" key="3">
    <source>
        <dbReference type="ARBA" id="ARBA00009370"/>
    </source>
</evidence>
<evidence type="ECO:0000256" key="9">
    <source>
        <dbReference type="RuleBase" id="RU362042"/>
    </source>
</evidence>
<dbReference type="PRINTS" id="PR00727">
    <property type="entry name" value="LEADERPTASE"/>
</dbReference>
<dbReference type="OrthoDB" id="9802919at2"/>
<comment type="subcellular location">
    <subcellularLocation>
        <location evidence="2">Cell membrane</location>
        <topology evidence="2">Single-pass type II membrane protein</topology>
    </subcellularLocation>
    <subcellularLocation>
        <location evidence="9">Membrane</location>
        <topology evidence="9">Single-pass type II membrane protein</topology>
    </subcellularLocation>
</comment>
<dbReference type="InterPro" id="IPR019756">
    <property type="entry name" value="Pept_S26A_signal_pept_1_Ser-AS"/>
</dbReference>
<dbReference type="PROSITE" id="PS00761">
    <property type="entry name" value="SPASE_I_3"/>
    <property type="match status" value="1"/>
</dbReference>
<feature type="domain" description="Peptidase S26" evidence="10">
    <location>
        <begin position="10"/>
        <end position="166"/>
    </location>
</feature>
<keyword evidence="8" id="KW-0472">Membrane</keyword>
<protein>
    <recommendedName>
        <fullName evidence="4 8">Signal peptidase I</fullName>
        <ecNumber evidence="4 8">3.4.21.89</ecNumber>
    </recommendedName>
</protein>
<evidence type="ECO:0000256" key="8">
    <source>
        <dbReference type="RuleBase" id="RU003993"/>
    </source>
</evidence>
<dbReference type="Proteomes" id="UP000045545">
    <property type="component" value="Unassembled WGS sequence"/>
</dbReference>
<evidence type="ECO:0000259" key="10">
    <source>
        <dbReference type="Pfam" id="PF10502"/>
    </source>
</evidence>
<dbReference type="PANTHER" id="PTHR43390:SF1">
    <property type="entry name" value="CHLOROPLAST PROCESSING PEPTIDASE"/>
    <property type="match status" value="1"/>
</dbReference>
<dbReference type="InterPro" id="IPR000223">
    <property type="entry name" value="Pept_S26A_signal_pept_1"/>
</dbReference>
<comment type="catalytic activity">
    <reaction evidence="1 8">
        <text>Cleavage of hydrophobic, N-terminal signal or leader sequences from secreted and periplasmic proteins.</text>
        <dbReference type="EC" id="3.4.21.89"/>
    </reaction>
</comment>
<comment type="similarity">
    <text evidence="3 9">Belongs to the peptidase S26 family.</text>
</comment>
<evidence type="ECO:0000256" key="7">
    <source>
        <dbReference type="PIRSR" id="PIRSR600223-1"/>
    </source>
</evidence>
<dbReference type="GO" id="GO:0006465">
    <property type="term" value="P:signal peptide processing"/>
    <property type="evidence" value="ECO:0007669"/>
    <property type="project" value="InterPro"/>
</dbReference>
<evidence type="ECO:0000256" key="4">
    <source>
        <dbReference type="ARBA" id="ARBA00013208"/>
    </source>
</evidence>
<dbReference type="GO" id="GO:0004252">
    <property type="term" value="F:serine-type endopeptidase activity"/>
    <property type="evidence" value="ECO:0007669"/>
    <property type="project" value="InterPro"/>
</dbReference>
<dbReference type="AlphaFoldDB" id="A0A0E4G8Q3"/>
<evidence type="ECO:0000313" key="11">
    <source>
        <dbReference type="EMBL" id="CFW97132.1"/>
    </source>
</evidence>
<name>A0A0E4G8Q3_9FIRM</name>
<evidence type="ECO:0000256" key="2">
    <source>
        <dbReference type="ARBA" id="ARBA00004401"/>
    </source>
</evidence>
<keyword evidence="12" id="KW-1185">Reference proteome</keyword>
<feature type="active site" evidence="7">
    <location>
        <position position="40"/>
    </location>
</feature>
<dbReference type="NCBIfam" id="TIGR02227">
    <property type="entry name" value="sigpep_I_bact"/>
    <property type="match status" value="1"/>
</dbReference>
<dbReference type="EMBL" id="CGIH01000002">
    <property type="protein sequence ID" value="CFW97132.1"/>
    <property type="molecule type" value="Genomic_DNA"/>
</dbReference>
<dbReference type="PANTHER" id="PTHR43390">
    <property type="entry name" value="SIGNAL PEPTIDASE I"/>
    <property type="match status" value="1"/>
</dbReference>
<dbReference type="STRING" id="690567.69"/>
<reference evidence="11 12" key="1">
    <citation type="submission" date="2015-03" db="EMBL/GenBank/DDBJ databases">
        <authorList>
            <person name="Murphy D."/>
        </authorList>
    </citation>
    <scope>NUCLEOTIDE SEQUENCE [LARGE SCALE GENOMIC DNA]</scope>
    <source>
        <strain evidence="11 12">OL-4</strain>
    </source>
</reference>
<dbReference type="SUPFAM" id="SSF51306">
    <property type="entry name" value="LexA/Signal peptidase"/>
    <property type="match status" value="1"/>
</dbReference>
<sequence>MSKEVKDFFREMITIIVIAFILAMILRTFVIEGRIIPSGSMLPTLQLQDRVMVNKFIYHFKEPQRGDIVVFAPPEVLNSKDDYIKRVIGLPGDTVEMKNNQVYINNKPLKEPYLAEPLNYEYGPVVVPDNCLLVLGDNRNHSFDSHMWNAWLTKDRIKGKAFVIYWPVKEIKLLDRGGLDENTVNQ</sequence>
<dbReference type="EC" id="3.4.21.89" evidence="4 8"/>
<dbReference type="InterPro" id="IPR019533">
    <property type="entry name" value="Peptidase_S26"/>
</dbReference>
<keyword evidence="6 8" id="KW-0378">Hydrolase</keyword>
<evidence type="ECO:0000256" key="5">
    <source>
        <dbReference type="ARBA" id="ARBA00022670"/>
    </source>
</evidence>
<dbReference type="InterPro" id="IPR019757">
    <property type="entry name" value="Pept_S26A_signal_pept_1_Lys-AS"/>
</dbReference>
<evidence type="ECO:0000256" key="6">
    <source>
        <dbReference type="ARBA" id="ARBA00022801"/>
    </source>
</evidence>
<dbReference type="CDD" id="cd06530">
    <property type="entry name" value="S26_SPase_I"/>
    <property type="match status" value="1"/>
</dbReference>
<dbReference type="RefSeq" id="WP_046494594.1">
    <property type="nucleotide sequence ID" value="NZ_CGIH01000002.1"/>
</dbReference>
<dbReference type="GO" id="GO:0005886">
    <property type="term" value="C:plasma membrane"/>
    <property type="evidence" value="ECO:0007669"/>
    <property type="project" value="UniProtKB-SubCell"/>
</dbReference>
<dbReference type="GO" id="GO:0009003">
    <property type="term" value="F:signal peptidase activity"/>
    <property type="evidence" value="ECO:0007669"/>
    <property type="project" value="UniProtKB-EC"/>
</dbReference>
<dbReference type="PROSITE" id="PS00501">
    <property type="entry name" value="SPASE_I_1"/>
    <property type="match status" value="1"/>
</dbReference>
<evidence type="ECO:0000313" key="12">
    <source>
        <dbReference type="Proteomes" id="UP000045545"/>
    </source>
</evidence>
<dbReference type="InterPro" id="IPR019758">
    <property type="entry name" value="Pept_S26A_signal_pept_1_CS"/>
</dbReference>
<feature type="active site" evidence="7">
    <location>
        <position position="85"/>
    </location>
</feature>
<feature type="transmembrane region" description="Helical" evidence="8">
    <location>
        <begin position="12"/>
        <end position="30"/>
    </location>
</feature>
<organism evidence="11 12">
    <name type="scientific">Syntrophomonas zehnderi OL-4</name>
    <dbReference type="NCBI Taxonomy" id="690567"/>
    <lineage>
        <taxon>Bacteria</taxon>
        <taxon>Bacillati</taxon>
        <taxon>Bacillota</taxon>
        <taxon>Clostridia</taxon>
        <taxon>Eubacteriales</taxon>
        <taxon>Syntrophomonadaceae</taxon>
        <taxon>Syntrophomonas</taxon>
    </lineage>
</organism>
<dbReference type="Gene3D" id="2.10.109.10">
    <property type="entry name" value="Umud Fragment, subunit A"/>
    <property type="match status" value="1"/>
</dbReference>
<dbReference type="Pfam" id="PF10502">
    <property type="entry name" value="Peptidase_S26"/>
    <property type="match status" value="1"/>
</dbReference>
<keyword evidence="8" id="KW-1133">Transmembrane helix</keyword>